<dbReference type="Gene3D" id="2.60.40.1510">
    <property type="entry name" value="ntegrin, alpha v. Chain A, domain 3"/>
    <property type="match status" value="1"/>
</dbReference>
<keyword evidence="7 13" id="KW-1133">Transmembrane helix</keyword>
<dbReference type="InterPro" id="IPR013519">
    <property type="entry name" value="Int_alpha_beta-p"/>
</dbReference>
<feature type="repeat" description="FG-GAP" evidence="12">
    <location>
        <begin position="386"/>
        <end position="442"/>
    </location>
</feature>
<dbReference type="GO" id="GO:0008305">
    <property type="term" value="C:integrin complex"/>
    <property type="evidence" value="ECO:0007669"/>
    <property type="project" value="InterPro"/>
</dbReference>
<reference evidence="15" key="1">
    <citation type="submission" date="2022-01" db="EMBL/GenBank/DDBJ databases">
        <authorList>
            <person name="King R."/>
        </authorList>
    </citation>
    <scope>NUCLEOTIDE SEQUENCE</scope>
</reference>
<comment type="similarity">
    <text evidence="2 13">Belongs to the integrin alpha chain family.</text>
</comment>
<evidence type="ECO:0000256" key="6">
    <source>
        <dbReference type="ARBA" id="ARBA00022889"/>
    </source>
</evidence>
<keyword evidence="10 13" id="KW-0675">Receptor</keyword>
<keyword evidence="8 13" id="KW-0401">Integrin</keyword>
<dbReference type="SUPFAM" id="SSF69179">
    <property type="entry name" value="Integrin domains"/>
    <property type="match status" value="2"/>
</dbReference>
<protein>
    <recommendedName>
        <fullName evidence="14">Integrin alpha second immunoglobulin-like domain-containing protein</fullName>
    </recommendedName>
</protein>
<accession>A0A9N9WZQ0</accession>
<dbReference type="GO" id="GO:0007157">
    <property type="term" value="P:heterophilic cell-cell adhesion via plasma membrane cell adhesion molecules"/>
    <property type="evidence" value="ECO:0007669"/>
    <property type="project" value="UniProtKB-ARBA"/>
</dbReference>
<dbReference type="GO" id="GO:0005178">
    <property type="term" value="F:integrin binding"/>
    <property type="evidence" value="ECO:0007669"/>
    <property type="project" value="TreeGrafter"/>
</dbReference>
<evidence type="ECO:0000313" key="15">
    <source>
        <dbReference type="EMBL" id="CAG9812133.1"/>
    </source>
</evidence>
<evidence type="ECO:0000256" key="10">
    <source>
        <dbReference type="ARBA" id="ARBA00023170"/>
    </source>
</evidence>
<feature type="repeat" description="FG-GAP" evidence="12">
    <location>
        <begin position="453"/>
        <end position="515"/>
    </location>
</feature>
<gene>
    <name evidence="15" type="ORF">CHIRRI_LOCUS14938</name>
</gene>
<keyword evidence="16" id="KW-1185">Reference proteome</keyword>
<dbReference type="PROSITE" id="PS51470">
    <property type="entry name" value="FG_GAP"/>
    <property type="match status" value="3"/>
</dbReference>
<reference evidence="15" key="2">
    <citation type="submission" date="2022-10" db="EMBL/GenBank/DDBJ databases">
        <authorList>
            <consortium name="ENA_rothamsted_submissions"/>
            <consortium name="culmorum"/>
            <person name="King R."/>
        </authorList>
    </citation>
    <scope>NUCLEOTIDE SEQUENCE</scope>
</reference>
<dbReference type="SMART" id="SM00191">
    <property type="entry name" value="Int_alpha"/>
    <property type="match status" value="5"/>
</dbReference>
<dbReference type="Gene3D" id="2.60.40.1530">
    <property type="entry name" value="ntegrin, alpha v. Chain A, domain 4"/>
    <property type="match status" value="1"/>
</dbReference>
<evidence type="ECO:0000256" key="8">
    <source>
        <dbReference type="ARBA" id="ARBA00023037"/>
    </source>
</evidence>
<evidence type="ECO:0000256" key="2">
    <source>
        <dbReference type="ARBA" id="ARBA00008054"/>
    </source>
</evidence>
<dbReference type="InterPro" id="IPR013517">
    <property type="entry name" value="FG-GAP"/>
</dbReference>
<keyword evidence="11" id="KW-0325">Glycoprotein</keyword>
<evidence type="ECO:0000256" key="13">
    <source>
        <dbReference type="RuleBase" id="RU003762"/>
    </source>
</evidence>
<dbReference type="Gene3D" id="2.60.40.1460">
    <property type="entry name" value="Integrin domains. Chain A, domain 2"/>
    <property type="match status" value="1"/>
</dbReference>
<dbReference type="GO" id="GO:0009897">
    <property type="term" value="C:external side of plasma membrane"/>
    <property type="evidence" value="ECO:0007669"/>
    <property type="project" value="TreeGrafter"/>
</dbReference>
<dbReference type="PANTHER" id="PTHR23220">
    <property type="entry name" value="INTEGRIN ALPHA"/>
    <property type="match status" value="1"/>
</dbReference>
<dbReference type="InterPro" id="IPR032695">
    <property type="entry name" value="Integrin_dom_sf"/>
</dbReference>
<evidence type="ECO:0000256" key="4">
    <source>
        <dbReference type="ARBA" id="ARBA00022729"/>
    </source>
</evidence>
<dbReference type="OrthoDB" id="5573735at2759"/>
<evidence type="ECO:0000256" key="12">
    <source>
        <dbReference type="PROSITE-ProRule" id="PRU00803"/>
    </source>
</evidence>
<dbReference type="GO" id="GO:0007160">
    <property type="term" value="P:cell-matrix adhesion"/>
    <property type="evidence" value="ECO:0007669"/>
    <property type="project" value="TreeGrafter"/>
</dbReference>
<proteinExistence type="inferred from homology"/>
<comment type="subcellular location">
    <subcellularLocation>
        <location evidence="1 13">Membrane</location>
        <topology evidence="1 13">Single-pass type I membrane protein</topology>
    </subcellularLocation>
</comment>
<dbReference type="EMBL" id="OU895880">
    <property type="protein sequence ID" value="CAG9812133.1"/>
    <property type="molecule type" value="Genomic_DNA"/>
</dbReference>
<evidence type="ECO:0000256" key="5">
    <source>
        <dbReference type="ARBA" id="ARBA00022737"/>
    </source>
</evidence>
<keyword evidence="6 13" id="KW-0130">Cell adhesion</keyword>
<dbReference type="Pfam" id="PF20805">
    <property type="entry name" value="Integrin_A_Ig_2"/>
    <property type="match status" value="1"/>
</dbReference>
<feature type="chain" id="PRO_5040545195" description="Integrin alpha second immunoglobulin-like domain-containing protein" evidence="13">
    <location>
        <begin position="18"/>
        <end position="1097"/>
    </location>
</feature>
<dbReference type="Proteomes" id="UP001153620">
    <property type="component" value="Chromosome 4"/>
</dbReference>
<dbReference type="PANTHER" id="PTHR23220:SF83">
    <property type="entry name" value="INTEGRIN ALPHA-PS3-RELATED"/>
    <property type="match status" value="1"/>
</dbReference>
<evidence type="ECO:0000256" key="1">
    <source>
        <dbReference type="ARBA" id="ARBA00004479"/>
    </source>
</evidence>
<evidence type="ECO:0000256" key="11">
    <source>
        <dbReference type="ARBA" id="ARBA00023180"/>
    </source>
</evidence>
<dbReference type="InterPro" id="IPR000413">
    <property type="entry name" value="Integrin_alpha"/>
</dbReference>
<feature type="transmembrane region" description="Helical" evidence="13">
    <location>
        <begin position="1036"/>
        <end position="1055"/>
    </location>
</feature>
<keyword evidence="5" id="KW-0677">Repeat</keyword>
<keyword evidence="9 13" id="KW-0472">Membrane</keyword>
<evidence type="ECO:0000313" key="16">
    <source>
        <dbReference type="Proteomes" id="UP001153620"/>
    </source>
</evidence>
<keyword evidence="3 13" id="KW-0812">Transmembrane</keyword>
<dbReference type="AlphaFoldDB" id="A0A9N9WZQ0"/>
<dbReference type="InterPro" id="IPR048285">
    <property type="entry name" value="Integrin_alpha_Ig-like_2"/>
</dbReference>
<dbReference type="SUPFAM" id="SSF69318">
    <property type="entry name" value="Integrin alpha N-terminal domain"/>
    <property type="match status" value="1"/>
</dbReference>
<feature type="repeat" description="FG-GAP" evidence="12">
    <location>
        <begin position="324"/>
        <end position="385"/>
    </location>
</feature>
<dbReference type="GO" id="GO:0007229">
    <property type="term" value="P:integrin-mediated signaling pathway"/>
    <property type="evidence" value="ECO:0007669"/>
    <property type="project" value="UniProtKB-KW"/>
</dbReference>
<organism evidence="15 16">
    <name type="scientific">Chironomus riparius</name>
    <dbReference type="NCBI Taxonomy" id="315576"/>
    <lineage>
        <taxon>Eukaryota</taxon>
        <taxon>Metazoa</taxon>
        <taxon>Ecdysozoa</taxon>
        <taxon>Arthropoda</taxon>
        <taxon>Hexapoda</taxon>
        <taxon>Insecta</taxon>
        <taxon>Pterygota</taxon>
        <taxon>Neoptera</taxon>
        <taxon>Endopterygota</taxon>
        <taxon>Diptera</taxon>
        <taxon>Nematocera</taxon>
        <taxon>Chironomoidea</taxon>
        <taxon>Chironomidae</taxon>
        <taxon>Chironominae</taxon>
        <taxon>Chironomus</taxon>
    </lineage>
</organism>
<dbReference type="PRINTS" id="PR01185">
    <property type="entry name" value="INTEGRINA"/>
</dbReference>
<evidence type="ECO:0000256" key="9">
    <source>
        <dbReference type="ARBA" id="ARBA00023136"/>
    </source>
</evidence>
<sequence length="1097" mass="125155">MRDQIFLLIFLINFITAFNLSPVPNIIISKREVFLKYKDYIRQERSSFFGFSINLRKSHIIISAPRAQPIVEKQKHTEEPGAILKCEISRNVTIESCYEYIFDKSEEFVNVSKYKNKKVIDSETKDFQLLGFSMDGGGSESNKFVICAPHLKALSQTLKINETANYYLHGLCSWVNDTVSREPENYTKIGALRFFDEQNRVDDKISYYNYKYGESGFSVHMTENDDEIIIGCPGIYNWKGSIIRQSLHKEQVFNTIDYEADVVNASLFKLSIVGYSYFGYSVSSAKILGTNKTYYIASAPRVNHRGLVYIFEITNNTKPEKKFLIRKKIHGSQYGEYFGYAVMCEDFNNDGLPDIVVSAPFYTNDELHDNGAVYVFINIGNMKFKSPTILQSSFKGSGRFGMSISKLGDVNLDGYNDLLISAPFEEDGAAYLYFGRSLGISPTPIQKIQAPKVDPNEYAESFTKPMFGFGLSHGIDIDGNGFNDVAIGAPNSEVVFIYRSYPIIRINSILNLSKHFLNIDSKTINASFCAKYSSKSKVDMAIKIKMILTLDPIFKRVTEIGTNRTIIIETLILSKNDKCINYKLNIKTVLTKIFWPIEIKVDYDLVDKINKDDSNFCKTCVMLDLKDPKSLRREIAFSTGCNSTDCKVDLSIIGTLQNVSQPFILGSEKTITITYKIDNFGEPAYSTKLTIEMSSNLTQFSRLPTSCNIANNIMYCDINNKKPIFNQTSLNMKVIIDVTQLDGKLFEIKAKVSSIGNETKMLDNISIVKIVLTELSEIAVSSTSSSPEIHLSDTLIQNIVNYNYQIFNYGPSNIKKLSITLQIPIMYDLAIYNHVKIIEFDGDANLTVSYKNKQLEVNWTKLEFISNFSNKNKEGIDFDSSTLGFNYELNHQELEPDLSHFRKRSVDSKGSSNLNYDNKLNLNDSTEHNSENLQSDRTIVLDCMQSDDKKGCIKVEFVVEDFQTENEPIIINFNYSFILHEFERIFVNSKSVFIYKTNIKFNRIGDDNTTQTFNVTFKNPQTIIYKNVIVKVPLEVFIMSGVIGILVFILLLWGLKNCGFFKRNKKVELQKLKRESLALDAQQMQYWARECEKMKFK</sequence>
<dbReference type="Gene3D" id="2.130.10.130">
    <property type="entry name" value="Integrin alpha, N-terminal"/>
    <property type="match status" value="1"/>
</dbReference>
<keyword evidence="4 13" id="KW-0732">Signal</keyword>
<dbReference type="Gene3D" id="1.20.5.930">
    <property type="entry name" value="Bicelle-embedded integrin alpha(iib) transmembrane segment"/>
    <property type="match status" value="1"/>
</dbReference>
<evidence type="ECO:0000259" key="14">
    <source>
        <dbReference type="Pfam" id="PF20805"/>
    </source>
</evidence>
<evidence type="ECO:0000256" key="7">
    <source>
        <dbReference type="ARBA" id="ARBA00022989"/>
    </source>
</evidence>
<evidence type="ECO:0000256" key="3">
    <source>
        <dbReference type="ARBA" id="ARBA00022692"/>
    </source>
</evidence>
<dbReference type="InterPro" id="IPR028994">
    <property type="entry name" value="Integrin_alpha_N"/>
</dbReference>
<feature type="signal peptide" evidence="13">
    <location>
        <begin position="1"/>
        <end position="17"/>
    </location>
</feature>
<dbReference type="GO" id="GO:0033627">
    <property type="term" value="P:cell adhesion mediated by integrin"/>
    <property type="evidence" value="ECO:0007669"/>
    <property type="project" value="TreeGrafter"/>
</dbReference>
<feature type="domain" description="Integrin alpha second immunoglobulin-like" evidence="14">
    <location>
        <begin position="641"/>
        <end position="760"/>
    </location>
</feature>
<dbReference type="Pfam" id="PF01839">
    <property type="entry name" value="FG-GAP"/>
    <property type="match status" value="2"/>
</dbReference>
<name>A0A9N9WZQ0_9DIPT</name>